<sequence>VAIERSPQKVKMVRFGVIAVVGIMGLCGLCAAVPYPPECNQWCHPGSGLDKRCCELVCEPNPNMMCTQAIVCDSEGVVHPNGCDFAAAQCLNPELKQVQCDPM</sequence>
<keyword evidence="3" id="KW-1185">Reference proteome</keyword>
<protein>
    <submittedName>
        <fullName evidence="2">Uncharacterized protein</fullName>
    </submittedName>
</protein>
<dbReference type="AlphaFoldDB" id="A0AAV2Q7F4"/>
<feature type="transmembrane region" description="Helical" evidence="1">
    <location>
        <begin position="12"/>
        <end position="35"/>
    </location>
</feature>
<accession>A0AAV2Q7F4</accession>
<name>A0AAV2Q7F4_MEGNR</name>
<dbReference type="EMBL" id="CAXKWB010003999">
    <property type="protein sequence ID" value="CAL4071466.1"/>
    <property type="molecule type" value="Genomic_DNA"/>
</dbReference>
<evidence type="ECO:0000313" key="3">
    <source>
        <dbReference type="Proteomes" id="UP001497623"/>
    </source>
</evidence>
<evidence type="ECO:0000256" key="1">
    <source>
        <dbReference type="SAM" id="Phobius"/>
    </source>
</evidence>
<reference evidence="2 3" key="1">
    <citation type="submission" date="2024-05" db="EMBL/GenBank/DDBJ databases">
        <authorList>
            <person name="Wallberg A."/>
        </authorList>
    </citation>
    <scope>NUCLEOTIDE SEQUENCE [LARGE SCALE GENOMIC DNA]</scope>
</reference>
<evidence type="ECO:0000313" key="2">
    <source>
        <dbReference type="EMBL" id="CAL4071466.1"/>
    </source>
</evidence>
<keyword evidence="1" id="KW-1133">Transmembrane helix</keyword>
<feature type="non-terminal residue" evidence="2">
    <location>
        <position position="1"/>
    </location>
</feature>
<proteinExistence type="predicted"/>
<dbReference type="Proteomes" id="UP001497623">
    <property type="component" value="Unassembled WGS sequence"/>
</dbReference>
<organism evidence="2 3">
    <name type="scientific">Meganyctiphanes norvegica</name>
    <name type="common">Northern krill</name>
    <name type="synonym">Thysanopoda norvegica</name>
    <dbReference type="NCBI Taxonomy" id="48144"/>
    <lineage>
        <taxon>Eukaryota</taxon>
        <taxon>Metazoa</taxon>
        <taxon>Ecdysozoa</taxon>
        <taxon>Arthropoda</taxon>
        <taxon>Crustacea</taxon>
        <taxon>Multicrustacea</taxon>
        <taxon>Malacostraca</taxon>
        <taxon>Eumalacostraca</taxon>
        <taxon>Eucarida</taxon>
        <taxon>Euphausiacea</taxon>
        <taxon>Euphausiidae</taxon>
        <taxon>Meganyctiphanes</taxon>
    </lineage>
</organism>
<gene>
    <name evidence="2" type="ORF">MNOR_LOCUS8549</name>
</gene>
<keyword evidence="1" id="KW-0812">Transmembrane</keyword>
<comment type="caution">
    <text evidence="2">The sequence shown here is derived from an EMBL/GenBank/DDBJ whole genome shotgun (WGS) entry which is preliminary data.</text>
</comment>
<keyword evidence="1" id="KW-0472">Membrane</keyword>